<sequence>MMAILARDLKLASRRPAEALLPVVFFVVAASLFPLGVGPEAATLRQIAPGIVWVCALLSTMLSLGTMYTSDHADGSLEQMLISQLSAIELAAAKCIAHWLMTGVPLLLVSPLLGLLFGLSWEAIGLMALGLLLGTPILSLMGGMGAALTLGLRNSAVLILLIVLPLCIPVLIFGAGAVSAAEAGLAPHAHFYLLGAMLLLTSLGAPVATAAALRISV</sequence>
<keyword evidence="10 13" id="KW-1133">Transmembrane helix</keyword>
<dbReference type="Proteomes" id="UP000260665">
    <property type="component" value="Unassembled WGS sequence"/>
</dbReference>
<comment type="function">
    <text evidence="1 12">Required for the export of heme to the periplasm for the biogenesis of c-type cytochromes.</text>
</comment>
<dbReference type="Pfam" id="PF03379">
    <property type="entry name" value="CcmB"/>
    <property type="match status" value="1"/>
</dbReference>
<comment type="caution">
    <text evidence="14">The sequence shown here is derived from an EMBL/GenBank/DDBJ whole genome shotgun (WGS) entry which is preliminary data.</text>
</comment>
<dbReference type="GO" id="GO:0015232">
    <property type="term" value="F:heme transmembrane transporter activity"/>
    <property type="evidence" value="ECO:0007669"/>
    <property type="project" value="InterPro"/>
</dbReference>
<feature type="transmembrane region" description="Helical" evidence="13">
    <location>
        <begin position="157"/>
        <end position="179"/>
    </location>
</feature>
<comment type="similarity">
    <text evidence="3 12">Belongs to the CcmB/CycW/HelB family.</text>
</comment>
<dbReference type="RefSeq" id="WP_117179723.1">
    <property type="nucleotide sequence ID" value="NZ_QFZK01000017.1"/>
</dbReference>
<keyword evidence="6 12" id="KW-1003">Cell membrane</keyword>
<dbReference type="InterPro" id="IPR003544">
    <property type="entry name" value="Cyt_c_biogenesis_CcmB"/>
</dbReference>
<comment type="subcellular location">
    <subcellularLocation>
        <location evidence="2">Cell inner membrane</location>
        <topology evidence="2">Multi-pass membrane protein</topology>
    </subcellularLocation>
</comment>
<dbReference type="GO" id="GO:0017004">
    <property type="term" value="P:cytochrome complex assembly"/>
    <property type="evidence" value="ECO:0007669"/>
    <property type="project" value="UniProtKB-KW"/>
</dbReference>
<evidence type="ECO:0000256" key="7">
    <source>
        <dbReference type="ARBA" id="ARBA00022519"/>
    </source>
</evidence>
<evidence type="ECO:0000256" key="13">
    <source>
        <dbReference type="SAM" id="Phobius"/>
    </source>
</evidence>
<dbReference type="PIRSF" id="PIRSF002764">
    <property type="entry name" value="CcmB"/>
    <property type="match status" value="1"/>
</dbReference>
<evidence type="ECO:0000256" key="5">
    <source>
        <dbReference type="ARBA" id="ARBA00022448"/>
    </source>
</evidence>
<evidence type="ECO:0000256" key="12">
    <source>
        <dbReference type="PIRNR" id="PIRNR002764"/>
    </source>
</evidence>
<proteinExistence type="inferred from homology"/>
<dbReference type="OrthoDB" id="9799895at2"/>
<evidence type="ECO:0000256" key="9">
    <source>
        <dbReference type="ARBA" id="ARBA00022748"/>
    </source>
</evidence>
<dbReference type="PANTHER" id="PTHR30070">
    <property type="entry name" value="HEME EXPORTER PROTEIN B"/>
    <property type="match status" value="1"/>
</dbReference>
<protein>
    <recommendedName>
        <fullName evidence="4 12">Heme exporter protein B</fullName>
    </recommendedName>
</protein>
<dbReference type="PANTHER" id="PTHR30070:SF1">
    <property type="entry name" value="CYTOCHROME C BIOGENESIS B-RELATED"/>
    <property type="match status" value="1"/>
</dbReference>
<feature type="transmembrane region" description="Helical" evidence="13">
    <location>
        <begin position="123"/>
        <end position="150"/>
    </location>
</feature>
<keyword evidence="8 13" id="KW-0812">Transmembrane</keyword>
<evidence type="ECO:0000256" key="10">
    <source>
        <dbReference type="ARBA" id="ARBA00022989"/>
    </source>
</evidence>
<organism evidence="14 15">
    <name type="scientific">Rhodoferax lacus</name>
    <dbReference type="NCBI Taxonomy" id="2184758"/>
    <lineage>
        <taxon>Bacteria</taxon>
        <taxon>Pseudomonadati</taxon>
        <taxon>Pseudomonadota</taxon>
        <taxon>Betaproteobacteria</taxon>
        <taxon>Burkholderiales</taxon>
        <taxon>Comamonadaceae</taxon>
        <taxon>Rhodoferax</taxon>
    </lineage>
</organism>
<evidence type="ECO:0000313" key="15">
    <source>
        <dbReference type="Proteomes" id="UP000260665"/>
    </source>
</evidence>
<dbReference type="InterPro" id="IPR026031">
    <property type="entry name" value="Cyt_c_CcmB_bac"/>
</dbReference>
<keyword evidence="5 12" id="KW-0813">Transport</keyword>
<dbReference type="NCBIfam" id="TIGR01190">
    <property type="entry name" value="ccmB"/>
    <property type="match status" value="1"/>
</dbReference>
<evidence type="ECO:0000256" key="8">
    <source>
        <dbReference type="ARBA" id="ARBA00022692"/>
    </source>
</evidence>
<accession>A0A3E1R879</accession>
<dbReference type="AlphaFoldDB" id="A0A3E1R879"/>
<name>A0A3E1R879_9BURK</name>
<dbReference type="PRINTS" id="PR01414">
    <property type="entry name" value="CCMBBIOGNSIS"/>
</dbReference>
<dbReference type="GO" id="GO:0005886">
    <property type="term" value="C:plasma membrane"/>
    <property type="evidence" value="ECO:0007669"/>
    <property type="project" value="UniProtKB-SubCell"/>
</dbReference>
<evidence type="ECO:0000256" key="11">
    <source>
        <dbReference type="ARBA" id="ARBA00023136"/>
    </source>
</evidence>
<evidence type="ECO:0000313" key="14">
    <source>
        <dbReference type="EMBL" id="RFO95411.1"/>
    </source>
</evidence>
<evidence type="ECO:0000256" key="1">
    <source>
        <dbReference type="ARBA" id="ARBA00002442"/>
    </source>
</evidence>
<dbReference type="GO" id="GO:1903607">
    <property type="term" value="P:cytochrome c biosynthetic process"/>
    <property type="evidence" value="ECO:0007669"/>
    <property type="project" value="TreeGrafter"/>
</dbReference>
<feature type="transmembrane region" description="Helical" evidence="13">
    <location>
        <begin position="20"/>
        <end position="38"/>
    </location>
</feature>
<keyword evidence="9 12" id="KW-0201">Cytochrome c-type biogenesis</keyword>
<evidence type="ECO:0000256" key="3">
    <source>
        <dbReference type="ARBA" id="ARBA00010544"/>
    </source>
</evidence>
<feature type="transmembrane region" description="Helical" evidence="13">
    <location>
        <begin position="91"/>
        <end position="117"/>
    </location>
</feature>
<evidence type="ECO:0000256" key="6">
    <source>
        <dbReference type="ARBA" id="ARBA00022475"/>
    </source>
</evidence>
<dbReference type="EMBL" id="QFZK01000017">
    <property type="protein sequence ID" value="RFO95411.1"/>
    <property type="molecule type" value="Genomic_DNA"/>
</dbReference>
<feature type="transmembrane region" description="Helical" evidence="13">
    <location>
        <begin position="50"/>
        <end position="70"/>
    </location>
</feature>
<feature type="transmembrane region" description="Helical" evidence="13">
    <location>
        <begin position="191"/>
        <end position="213"/>
    </location>
</feature>
<keyword evidence="7 12" id="KW-0997">Cell inner membrane</keyword>
<evidence type="ECO:0000256" key="4">
    <source>
        <dbReference type="ARBA" id="ARBA00016452"/>
    </source>
</evidence>
<gene>
    <name evidence="14" type="primary">ccmB</name>
    <name evidence="14" type="ORF">DIC66_18615</name>
</gene>
<keyword evidence="11 12" id="KW-0472">Membrane</keyword>
<reference evidence="14 15" key="1">
    <citation type="submission" date="2018-05" db="EMBL/GenBank/DDBJ databases">
        <title>Rhodoferax soyangensis sp.nov., isolated from an oligotrophic freshwater lake.</title>
        <authorList>
            <person name="Park M."/>
        </authorList>
    </citation>
    <scope>NUCLEOTIDE SEQUENCE [LARGE SCALE GENOMIC DNA]</scope>
    <source>
        <strain evidence="14 15">IMCC26218</strain>
    </source>
</reference>
<evidence type="ECO:0000256" key="2">
    <source>
        <dbReference type="ARBA" id="ARBA00004429"/>
    </source>
</evidence>
<keyword evidence="15" id="KW-1185">Reference proteome</keyword>